<dbReference type="PANTHER" id="PTHR45924:SF4">
    <property type="entry name" value="PLECKSTRIN HOMOLOGY DOMAIN-CONTAINING FAMILY G MEMBER 3"/>
    <property type="match status" value="1"/>
</dbReference>
<feature type="domain" description="DH" evidence="1">
    <location>
        <begin position="55"/>
        <end position="113"/>
    </location>
</feature>
<evidence type="ECO:0000259" key="1">
    <source>
        <dbReference type="PROSITE" id="PS50010"/>
    </source>
</evidence>
<dbReference type="GO" id="GO:0005085">
    <property type="term" value="F:guanyl-nucleotide exchange factor activity"/>
    <property type="evidence" value="ECO:0007669"/>
    <property type="project" value="InterPro"/>
</dbReference>
<dbReference type="EMBL" id="WNYA01000007">
    <property type="protein sequence ID" value="KAG8560556.1"/>
    <property type="molecule type" value="Genomic_DNA"/>
</dbReference>
<dbReference type="PROSITE" id="PS50010">
    <property type="entry name" value="DH_2"/>
    <property type="match status" value="1"/>
</dbReference>
<protein>
    <recommendedName>
        <fullName evidence="1">DH domain-containing protein</fullName>
    </recommendedName>
</protein>
<sequence length="113" mass="12949">MELPPSTEETLYQEISSGLKNGNINNNANRYSHRGSATLSPKLNKVNVIARKLNYVERVVLEIIETERMYVQDLRSIVEDYLGGIIDKHELPMKPEQVSALFGNIEDIYELNR</sequence>
<proteinExistence type="predicted"/>
<dbReference type="SUPFAM" id="SSF48065">
    <property type="entry name" value="DBL homology domain (DH-domain)"/>
    <property type="match status" value="1"/>
</dbReference>
<name>A0AAV7AN24_ENGPU</name>
<organism evidence="2 3">
    <name type="scientific">Engystomops pustulosus</name>
    <name type="common">Tungara frog</name>
    <name type="synonym">Physalaemus pustulosus</name>
    <dbReference type="NCBI Taxonomy" id="76066"/>
    <lineage>
        <taxon>Eukaryota</taxon>
        <taxon>Metazoa</taxon>
        <taxon>Chordata</taxon>
        <taxon>Craniata</taxon>
        <taxon>Vertebrata</taxon>
        <taxon>Euteleostomi</taxon>
        <taxon>Amphibia</taxon>
        <taxon>Batrachia</taxon>
        <taxon>Anura</taxon>
        <taxon>Neobatrachia</taxon>
        <taxon>Hyloidea</taxon>
        <taxon>Leptodactylidae</taxon>
        <taxon>Leiuperinae</taxon>
        <taxon>Engystomops</taxon>
    </lineage>
</organism>
<evidence type="ECO:0000313" key="2">
    <source>
        <dbReference type="EMBL" id="KAG8560556.1"/>
    </source>
</evidence>
<reference evidence="2" key="1">
    <citation type="thesis" date="2020" institute="ProQuest LLC" country="789 East Eisenhower Parkway, Ann Arbor, MI, USA">
        <title>Comparative Genomics and Chromosome Evolution.</title>
        <authorList>
            <person name="Mudd A.B."/>
        </authorList>
    </citation>
    <scope>NUCLEOTIDE SEQUENCE</scope>
    <source>
        <strain evidence="2">237g6f4</strain>
        <tissue evidence="2">Blood</tissue>
    </source>
</reference>
<comment type="caution">
    <text evidence="2">The sequence shown here is derived from an EMBL/GenBank/DDBJ whole genome shotgun (WGS) entry which is preliminary data.</text>
</comment>
<keyword evidence="3" id="KW-1185">Reference proteome</keyword>
<evidence type="ECO:0000313" key="3">
    <source>
        <dbReference type="Proteomes" id="UP000824782"/>
    </source>
</evidence>
<dbReference type="Proteomes" id="UP000824782">
    <property type="component" value="Unassembled WGS sequence"/>
</dbReference>
<dbReference type="GO" id="GO:0031267">
    <property type="term" value="F:small GTPase binding"/>
    <property type="evidence" value="ECO:0007669"/>
    <property type="project" value="TreeGrafter"/>
</dbReference>
<dbReference type="AlphaFoldDB" id="A0AAV7AN24"/>
<accession>A0AAV7AN24</accession>
<dbReference type="PANTHER" id="PTHR45924">
    <property type="entry name" value="FI17866P1"/>
    <property type="match status" value="1"/>
</dbReference>
<dbReference type="GO" id="GO:2000114">
    <property type="term" value="P:regulation of establishment of cell polarity"/>
    <property type="evidence" value="ECO:0007669"/>
    <property type="project" value="TreeGrafter"/>
</dbReference>
<dbReference type="Gene3D" id="1.20.900.10">
    <property type="entry name" value="Dbl homology (DH) domain"/>
    <property type="match status" value="1"/>
</dbReference>
<dbReference type="InterPro" id="IPR035899">
    <property type="entry name" value="DBL_dom_sf"/>
</dbReference>
<gene>
    <name evidence="2" type="ORF">GDO81_015031</name>
</gene>
<dbReference type="Pfam" id="PF00621">
    <property type="entry name" value="RhoGEF"/>
    <property type="match status" value="1"/>
</dbReference>
<dbReference type="InterPro" id="IPR000219">
    <property type="entry name" value="DH_dom"/>
</dbReference>